<dbReference type="Proteomes" id="UP001469553">
    <property type="component" value="Unassembled WGS sequence"/>
</dbReference>
<comment type="caution">
    <text evidence="1">The sequence shown here is derived from an EMBL/GenBank/DDBJ whole genome shotgun (WGS) entry which is preliminary data.</text>
</comment>
<proteinExistence type="predicted"/>
<accession>A0ABV0ZQT3</accession>
<name>A0ABV0ZQT3_9TELE</name>
<keyword evidence="2" id="KW-1185">Reference proteome</keyword>
<organism evidence="1 2">
    <name type="scientific">Ameca splendens</name>
    <dbReference type="NCBI Taxonomy" id="208324"/>
    <lineage>
        <taxon>Eukaryota</taxon>
        <taxon>Metazoa</taxon>
        <taxon>Chordata</taxon>
        <taxon>Craniata</taxon>
        <taxon>Vertebrata</taxon>
        <taxon>Euteleostomi</taxon>
        <taxon>Actinopterygii</taxon>
        <taxon>Neopterygii</taxon>
        <taxon>Teleostei</taxon>
        <taxon>Neoteleostei</taxon>
        <taxon>Acanthomorphata</taxon>
        <taxon>Ovalentaria</taxon>
        <taxon>Atherinomorphae</taxon>
        <taxon>Cyprinodontiformes</taxon>
        <taxon>Goodeidae</taxon>
        <taxon>Ameca</taxon>
    </lineage>
</organism>
<evidence type="ECO:0000313" key="1">
    <source>
        <dbReference type="EMBL" id="MEQ2307653.1"/>
    </source>
</evidence>
<gene>
    <name evidence="1" type="ORF">AMECASPLE_020532</name>
</gene>
<evidence type="ECO:0000313" key="2">
    <source>
        <dbReference type="Proteomes" id="UP001469553"/>
    </source>
</evidence>
<reference evidence="1 2" key="1">
    <citation type="submission" date="2021-06" db="EMBL/GenBank/DDBJ databases">
        <authorList>
            <person name="Palmer J.M."/>
        </authorList>
    </citation>
    <scope>NUCLEOTIDE SEQUENCE [LARGE SCALE GENOMIC DNA]</scope>
    <source>
        <strain evidence="1 2">AS_MEX2019</strain>
        <tissue evidence="1">Muscle</tissue>
    </source>
</reference>
<dbReference type="EMBL" id="JAHRIP010067550">
    <property type="protein sequence ID" value="MEQ2307653.1"/>
    <property type="molecule type" value="Genomic_DNA"/>
</dbReference>
<protein>
    <submittedName>
        <fullName evidence="1">Uncharacterized protein</fullName>
    </submittedName>
</protein>
<sequence length="113" mass="13294">MPTMAFHAGNRDADTMQLEHHSGEEIPCGLSFILRRWPTRKIHKRSFWDKKTRNFTLPIEGVDLTRNQKNQGVFKETQFFLLVYFCSSRLVTVLHIFRLSAKEAEKDEDRPIS</sequence>